<dbReference type="EMBL" id="ACJN02000002">
    <property type="protein sequence ID" value="EFI34719.1"/>
    <property type="molecule type" value="Genomic_DNA"/>
</dbReference>
<evidence type="ECO:0000313" key="2">
    <source>
        <dbReference type="EMBL" id="EFI34719.1"/>
    </source>
</evidence>
<gene>
    <name evidence="2" type="ORF">Dthio_PD2092</name>
</gene>
<name>D6SPP3_9BACT</name>
<dbReference type="Proteomes" id="UP000005496">
    <property type="component" value="Unassembled WGS sequence"/>
</dbReference>
<dbReference type="RefSeq" id="WP_008870037.1">
    <property type="nucleotide sequence ID" value="NZ_ACJN02000002.1"/>
</dbReference>
<feature type="compositionally biased region" description="Basic and acidic residues" evidence="1">
    <location>
        <begin position="38"/>
        <end position="53"/>
    </location>
</feature>
<dbReference type="Gene3D" id="2.10.110.10">
    <property type="entry name" value="Cysteine Rich Protein"/>
    <property type="match status" value="1"/>
</dbReference>
<feature type="region of interest" description="Disordered" evidence="1">
    <location>
        <begin position="105"/>
        <end position="131"/>
    </location>
</feature>
<evidence type="ECO:0000313" key="3">
    <source>
        <dbReference type="Proteomes" id="UP000005496"/>
    </source>
</evidence>
<feature type="region of interest" description="Disordered" evidence="1">
    <location>
        <begin position="38"/>
        <end position="62"/>
    </location>
</feature>
<dbReference type="OrthoDB" id="5498878at2"/>
<protein>
    <submittedName>
        <fullName evidence="2">Uncharacterized protein</fullName>
    </submittedName>
</protein>
<reference evidence="2" key="1">
    <citation type="submission" date="2010-05" db="EMBL/GenBank/DDBJ databases">
        <title>The draft genome of Desulfonatronospira thiodismutans ASO3-1.</title>
        <authorList>
            <consortium name="US DOE Joint Genome Institute (JGI-PGF)"/>
            <person name="Lucas S."/>
            <person name="Copeland A."/>
            <person name="Lapidus A."/>
            <person name="Cheng J.-F."/>
            <person name="Bruce D."/>
            <person name="Goodwin L."/>
            <person name="Pitluck S."/>
            <person name="Chertkov O."/>
            <person name="Brettin T."/>
            <person name="Detter J.C."/>
            <person name="Han C."/>
            <person name="Land M.L."/>
            <person name="Hauser L."/>
            <person name="Kyrpides N."/>
            <person name="Mikhailova N."/>
            <person name="Muyzer G."/>
            <person name="Woyke T."/>
        </authorList>
    </citation>
    <scope>NUCLEOTIDE SEQUENCE [LARGE SCALE GENOMIC DNA]</scope>
    <source>
        <strain evidence="2">ASO3-1</strain>
    </source>
</reference>
<feature type="region of interest" description="Disordered" evidence="1">
    <location>
        <begin position="178"/>
        <end position="206"/>
    </location>
</feature>
<proteinExistence type="predicted"/>
<dbReference type="AlphaFoldDB" id="D6SPP3"/>
<organism evidence="2 3">
    <name type="scientific">Desulfonatronospira thiodismutans ASO3-1</name>
    <dbReference type="NCBI Taxonomy" id="555779"/>
    <lineage>
        <taxon>Bacteria</taxon>
        <taxon>Pseudomonadati</taxon>
        <taxon>Thermodesulfobacteriota</taxon>
        <taxon>Desulfovibrionia</taxon>
        <taxon>Desulfovibrionales</taxon>
        <taxon>Desulfonatronovibrionaceae</taxon>
        <taxon>Desulfonatronospira</taxon>
    </lineage>
</organism>
<evidence type="ECO:0000256" key="1">
    <source>
        <dbReference type="SAM" id="MobiDB-lite"/>
    </source>
</evidence>
<feature type="compositionally biased region" description="Acidic residues" evidence="1">
    <location>
        <begin position="118"/>
        <end position="130"/>
    </location>
</feature>
<keyword evidence="3" id="KW-1185">Reference proteome</keyword>
<accession>D6SPP3</accession>
<comment type="caution">
    <text evidence="2">The sequence shown here is derived from an EMBL/GenBank/DDBJ whole genome shotgun (WGS) entry which is preliminary data.</text>
</comment>
<sequence>MDRECKGCGRKPEPHEEMTMVAQWPFCPECFAKLMQKSEKTDTSKTSPRHEGEPAEVSDASTEAGNQAQNCEICGIALQGDTFSVGIWNFCRDCMQDLVASPALGNLQVPDQPGQEQDGSEQEDREEDEEALLHQQMLQSIPCAGCGRHIPLRGAKDAGGRLFCPDCFVSLESSEAEQSLGDVSPASTSAEAYSDHEAKSGSNSCESCGREVYSNRLQMEQGFAICSACLATDPALAVEIARSRHHRLMLHLRGEKY</sequence>